<dbReference type="PANTHER" id="PTHR21661:SF35">
    <property type="entry name" value="EPOXIDE HYDROLASE"/>
    <property type="match status" value="1"/>
</dbReference>
<dbReference type="InterPro" id="IPR016292">
    <property type="entry name" value="Epoxide_hydrolase"/>
</dbReference>
<dbReference type="InterPro" id="IPR010497">
    <property type="entry name" value="Epoxide_hydro_N"/>
</dbReference>
<evidence type="ECO:0000256" key="1">
    <source>
        <dbReference type="ARBA" id="ARBA00010088"/>
    </source>
</evidence>
<keyword evidence="7" id="KW-1185">Reference proteome</keyword>
<feature type="domain" description="Epoxide hydrolase N-terminal" evidence="5">
    <location>
        <begin position="2"/>
        <end position="106"/>
    </location>
</feature>
<keyword evidence="2" id="KW-0058">Aromatic hydrocarbons catabolism</keyword>
<reference evidence="7" key="1">
    <citation type="submission" date="2016-10" db="EMBL/GenBank/DDBJ databases">
        <authorList>
            <person name="Varghese N."/>
            <person name="Submissions S."/>
        </authorList>
    </citation>
    <scope>NUCLEOTIDE SEQUENCE [LARGE SCALE GENOMIC DNA]</scope>
    <source>
        <strain evidence="7">DSM 44544</strain>
    </source>
</reference>
<dbReference type="SUPFAM" id="SSF53474">
    <property type="entry name" value="alpha/beta-Hydrolases"/>
    <property type="match status" value="1"/>
</dbReference>
<comment type="similarity">
    <text evidence="1">Belongs to the peptidase S33 family.</text>
</comment>
<accession>A0A1H4WKH1</accession>
<evidence type="ECO:0000313" key="6">
    <source>
        <dbReference type="EMBL" id="SEC93014.1"/>
    </source>
</evidence>
<dbReference type="EMBL" id="FNSO01000004">
    <property type="protein sequence ID" value="SEC93014.1"/>
    <property type="molecule type" value="Genomic_DNA"/>
</dbReference>
<dbReference type="Gene3D" id="3.40.50.1820">
    <property type="entry name" value="alpha/beta hydrolase"/>
    <property type="match status" value="1"/>
</dbReference>
<dbReference type="RefSeq" id="WP_091312684.1">
    <property type="nucleotide sequence ID" value="NZ_FNSO01000004.1"/>
</dbReference>
<feature type="active site" description="Nucleophile" evidence="4">
    <location>
        <position position="175"/>
    </location>
</feature>
<feature type="active site" description="Proton acceptor" evidence="4">
    <location>
        <position position="355"/>
    </location>
</feature>
<evidence type="ECO:0000256" key="2">
    <source>
        <dbReference type="ARBA" id="ARBA00022797"/>
    </source>
</evidence>
<dbReference type="Pfam" id="PF06441">
    <property type="entry name" value="EHN"/>
    <property type="match status" value="1"/>
</dbReference>
<gene>
    <name evidence="6" type="ORF">SAMN04489727_5640</name>
</gene>
<evidence type="ECO:0000256" key="4">
    <source>
        <dbReference type="PIRSR" id="PIRSR001112-1"/>
    </source>
</evidence>
<dbReference type="AlphaFoldDB" id="A0A1H4WKH1"/>
<sequence length="376" mass="41805">MDPFHITIPQQDLDELDHRLAQTRWPGELPNANWDYGVNETYLKDLVDYWRNGFDWRAQEAALNEHPQYTTTIDNQRIHFVHVRSPEPNATPLIITHGWPSTIADFRGILGPLTDPRAHGGDPADAFHVVAPSVPGFAFSGPTRERGWNTRRVAKAWAELMRRLGYDRYGAHGGDFGSIVSPELGRQAAEAVTGVHLNAVANAGVATAPGDLERLSEEDRKKAQENELWWYSHSGYATQMATRPQTLAYALNDSPAGQLAWNLEWFVDWDPATTGQTPVSRDALLTNVTIFWLTGTAGSAARLYLEAGQDGWGERPAPSGVPTAIVNFRGDHAIRGLAELSNTVTRWTEYDTGGHFASLQAPDVLVQDIREFFRDL</sequence>
<evidence type="ECO:0000313" key="7">
    <source>
        <dbReference type="Proteomes" id="UP000199622"/>
    </source>
</evidence>
<dbReference type="PRINTS" id="PR00412">
    <property type="entry name" value="EPOXHYDRLASE"/>
</dbReference>
<dbReference type="InterPro" id="IPR029058">
    <property type="entry name" value="AB_hydrolase_fold"/>
</dbReference>
<proteinExistence type="inferred from homology"/>
<keyword evidence="3" id="KW-0378">Hydrolase</keyword>
<evidence type="ECO:0000259" key="5">
    <source>
        <dbReference type="Pfam" id="PF06441"/>
    </source>
</evidence>
<protein>
    <submittedName>
        <fullName evidence="6">Pimeloyl-ACP methyl ester carboxylesterase</fullName>
    </submittedName>
</protein>
<dbReference type="STRING" id="208445.SAMN04489727_5640"/>
<dbReference type="GO" id="GO:0004301">
    <property type="term" value="F:epoxide hydrolase activity"/>
    <property type="evidence" value="ECO:0007669"/>
    <property type="project" value="TreeGrafter"/>
</dbReference>
<dbReference type="GO" id="GO:0097176">
    <property type="term" value="P:epoxide metabolic process"/>
    <property type="evidence" value="ECO:0007669"/>
    <property type="project" value="TreeGrafter"/>
</dbReference>
<dbReference type="Proteomes" id="UP000199622">
    <property type="component" value="Unassembled WGS sequence"/>
</dbReference>
<feature type="active site" description="Proton donor" evidence="4">
    <location>
        <position position="304"/>
    </location>
</feature>
<evidence type="ECO:0000256" key="3">
    <source>
        <dbReference type="ARBA" id="ARBA00022801"/>
    </source>
</evidence>
<dbReference type="InterPro" id="IPR000639">
    <property type="entry name" value="Epox_hydrolase-like"/>
</dbReference>
<organism evidence="6 7">
    <name type="scientific">Amycolatopsis tolypomycina</name>
    <dbReference type="NCBI Taxonomy" id="208445"/>
    <lineage>
        <taxon>Bacteria</taxon>
        <taxon>Bacillati</taxon>
        <taxon>Actinomycetota</taxon>
        <taxon>Actinomycetes</taxon>
        <taxon>Pseudonocardiales</taxon>
        <taxon>Pseudonocardiaceae</taxon>
        <taxon>Amycolatopsis</taxon>
    </lineage>
</organism>
<name>A0A1H4WKH1_9PSEU</name>
<dbReference type="PANTHER" id="PTHR21661">
    <property type="entry name" value="EPOXIDE HYDROLASE 1-RELATED"/>
    <property type="match status" value="1"/>
</dbReference>
<dbReference type="PIRSF" id="PIRSF001112">
    <property type="entry name" value="Epoxide_hydrolase"/>
    <property type="match status" value="1"/>
</dbReference>
<dbReference type="OrthoDB" id="4654311at2"/>